<evidence type="ECO:0000313" key="3">
    <source>
        <dbReference type="Proteomes" id="UP000011750"/>
    </source>
</evidence>
<evidence type="ECO:0000256" key="1">
    <source>
        <dbReference type="SAM" id="MobiDB-lite"/>
    </source>
</evidence>
<dbReference type="AlphaFoldDB" id="M4ETU5"/>
<dbReference type="EnsemblPlants" id="Bra032227.1">
    <property type="protein sequence ID" value="Bra032227.1-P"/>
    <property type="gene ID" value="Bra032227"/>
</dbReference>
<accession>M4ETU5</accession>
<sequence length="76" mass="8481">MPLTLCLSHDTLVYWSNDLTGASPRTMAHPNNPISDRGHDRDEAEEGDEADVRDEDEEGHEAEEGDEAEEGHEADY</sequence>
<dbReference type="HOGENOM" id="CLU_2657947_0_0_1"/>
<feature type="compositionally biased region" description="Acidic residues" evidence="1">
    <location>
        <begin position="43"/>
        <end position="70"/>
    </location>
</feature>
<name>M4ETU5_BRACM</name>
<evidence type="ECO:0000313" key="2">
    <source>
        <dbReference type="EnsemblPlants" id="Bra032227.1-P"/>
    </source>
</evidence>
<protein>
    <submittedName>
        <fullName evidence="2">Uncharacterized protein</fullName>
    </submittedName>
</protein>
<proteinExistence type="predicted"/>
<dbReference type="Proteomes" id="UP000011750">
    <property type="component" value="Chromosome A05"/>
</dbReference>
<reference evidence="2 3" key="2">
    <citation type="journal article" date="2018" name="Hortic Res">
        <title>Improved Brassica rapa reference genome by single-molecule sequencing and chromosome conformation capture technologies.</title>
        <authorList>
            <person name="Zhang L."/>
            <person name="Cai X."/>
            <person name="Wu J."/>
            <person name="Liu M."/>
            <person name="Grob S."/>
            <person name="Cheng F."/>
            <person name="Liang J."/>
            <person name="Cai C."/>
            <person name="Liu Z."/>
            <person name="Liu B."/>
            <person name="Wang F."/>
            <person name="Li S."/>
            <person name="Liu F."/>
            <person name="Li X."/>
            <person name="Cheng L."/>
            <person name="Yang W."/>
            <person name="Li M.H."/>
            <person name="Grossniklaus U."/>
            <person name="Zheng H."/>
            <person name="Wang X."/>
        </authorList>
    </citation>
    <scope>NUCLEOTIDE SEQUENCE [LARGE SCALE GENOMIC DNA]</scope>
    <source>
        <strain evidence="2 3">cv. Chiifu-401-42</strain>
    </source>
</reference>
<reference evidence="2 3" key="1">
    <citation type="journal article" date="2011" name="Nat. Genet.">
        <title>The genome of the mesopolyploid crop species Brassica rapa.</title>
        <authorList>
            <consortium name="Brassica rapa Genome Sequencing Project Consortium"/>
            <person name="Wang X."/>
            <person name="Wang H."/>
            <person name="Wang J."/>
            <person name="Sun R."/>
            <person name="Wu J."/>
            <person name="Liu S."/>
            <person name="Bai Y."/>
            <person name="Mun J.H."/>
            <person name="Bancroft I."/>
            <person name="Cheng F."/>
            <person name="Huang S."/>
            <person name="Li X."/>
            <person name="Hua W."/>
            <person name="Wang J."/>
            <person name="Wang X."/>
            <person name="Freeling M."/>
            <person name="Pires J.C."/>
            <person name="Paterson A.H."/>
            <person name="Chalhoub B."/>
            <person name="Wang B."/>
            <person name="Hayward A."/>
            <person name="Sharpe A.G."/>
            <person name="Park B.S."/>
            <person name="Weisshaar B."/>
            <person name="Liu B."/>
            <person name="Li B."/>
            <person name="Liu B."/>
            <person name="Tong C."/>
            <person name="Song C."/>
            <person name="Duran C."/>
            <person name="Peng C."/>
            <person name="Geng C."/>
            <person name="Koh C."/>
            <person name="Lin C."/>
            <person name="Edwards D."/>
            <person name="Mu D."/>
            <person name="Shen D."/>
            <person name="Soumpourou E."/>
            <person name="Li F."/>
            <person name="Fraser F."/>
            <person name="Conant G."/>
            <person name="Lassalle G."/>
            <person name="King G.J."/>
            <person name="Bonnema G."/>
            <person name="Tang H."/>
            <person name="Wang H."/>
            <person name="Belcram H."/>
            <person name="Zhou H."/>
            <person name="Hirakawa H."/>
            <person name="Abe H."/>
            <person name="Guo H."/>
            <person name="Wang H."/>
            <person name="Jin H."/>
            <person name="Parkin I.A."/>
            <person name="Batley J."/>
            <person name="Kim J.S."/>
            <person name="Just J."/>
            <person name="Li J."/>
            <person name="Xu J."/>
            <person name="Deng J."/>
            <person name="Kim J.A."/>
            <person name="Li J."/>
            <person name="Yu J."/>
            <person name="Meng J."/>
            <person name="Wang J."/>
            <person name="Min J."/>
            <person name="Poulain J."/>
            <person name="Wang J."/>
            <person name="Hatakeyama K."/>
            <person name="Wu K."/>
            <person name="Wang L."/>
            <person name="Fang L."/>
            <person name="Trick M."/>
            <person name="Links M.G."/>
            <person name="Zhao M."/>
            <person name="Jin M."/>
            <person name="Ramchiary N."/>
            <person name="Drou N."/>
            <person name="Berkman P.J."/>
            <person name="Cai Q."/>
            <person name="Huang Q."/>
            <person name="Li R."/>
            <person name="Tabata S."/>
            <person name="Cheng S."/>
            <person name="Zhang S."/>
            <person name="Zhang S."/>
            <person name="Huang S."/>
            <person name="Sato S."/>
            <person name="Sun S."/>
            <person name="Kwon S.J."/>
            <person name="Choi S.R."/>
            <person name="Lee T.H."/>
            <person name="Fan W."/>
            <person name="Zhao X."/>
            <person name="Tan X."/>
            <person name="Xu X."/>
            <person name="Wang Y."/>
            <person name="Qiu Y."/>
            <person name="Yin Y."/>
            <person name="Li Y."/>
            <person name="Du Y."/>
            <person name="Liao Y."/>
            <person name="Lim Y."/>
            <person name="Narusaka Y."/>
            <person name="Wang Y."/>
            <person name="Wang Z."/>
            <person name="Li Z."/>
            <person name="Wang Z."/>
            <person name="Xiong Z."/>
            <person name="Zhang Z."/>
        </authorList>
    </citation>
    <scope>NUCLEOTIDE SEQUENCE [LARGE SCALE GENOMIC DNA]</scope>
    <source>
        <strain evidence="2 3">cv. Chiifu-401-42</strain>
    </source>
</reference>
<keyword evidence="3" id="KW-1185">Reference proteome</keyword>
<dbReference type="Gramene" id="Bra032227.1">
    <property type="protein sequence ID" value="Bra032227.1-P"/>
    <property type="gene ID" value="Bra032227"/>
</dbReference>
<feature type="region of interest" description="Disordered" evidence="1">
    <location>
        <begin position="20"/>
        <end position="76"/>
    </location>
</feature>
<organism evidence="2 3">
    <name type="scientific">Brassica campestris</name>
    <name type="common">Field mustard</name>
    <dbReference type="NCBI Taxonomy" id="3711"/>
    <lineage>
        <taxon>Eukaryota</taxon>
        <taxon>Viridiplantae</taxon>
        <taxon>Streptophyta</taxon>
        <taxon>Embryophyta</taxon>
        <taxon>Tracheophyta</taxon>
        <taxon>Spermatophyta</taxon>
        <taxon>Magnoliopsida</taxon>
        <taxon>eudicotyledons</taxon>
        <taxon>Gunneridae</taxon>
        <taxon>Pentapetalae</taxon>
        <taxon>rosids</taxon>
        <taxon>malvids</taxon>
        <taxon>Brassicales</taxon>
        <taxon>Brassicaceae</taxon>
        <taxon>Brassiceae</taxon>
        <taxon>Brassica</taxon>
    </lineage>
</organism>
<reference evidence="2" key="3">
    <citation type="submission" date="2023-03" db="UniProtKB">
        <authorList>
            <consortium name="EnsemblPlants"/>
        </authorList>
    </citation>
    <scope>IDENTIFICATION</scope>
    <source>
        <strain evidence="2">cv. Chiifu-401-42</strain>
    </source>
</reference>
<dbReference type="InParanoid" id="M4ETU5"/>